<organism evidence="1 2">
    <name type="scientific">Malus baccata</name>
    <name type="common">Siberian crab apple</name>
    <name type="synonym">Pyrus baccata</name>
    <dbReference type="NCBI Taxonomy" id="106549"/>
    <lineage>
        <taxon>Eukaryota</taxon>
        <taxon>Viridiplantae</taxon>
        <taxon>Streptophyta</taxon>
        <taxon>Embryophyta</taxon>
        <taxon>Tracheophyta</taxon>
        <taxon>Spermatophyta</taxon>
        <taxon>Magnoliopsida</taxon>
        <taxon>eudicotyledons</taxon>
        <taxon>Gunneridae</taxon>
        <taxon>Pentapetalae</taxon>
        <taxon>rosids</taxon>
        <taxon>fabids</taxon>
        <taxon>Rosales</taxon>
        <taxon>Rosaceae</taxon>
        <taxon>Amygdaloideae</taxon>
        <taxon>Maleae</taxon>
        <taxon>Malus</taxon>
    </lineage>
</organism>
<gene>
    <name evidence="1" type="ORF">C1H46_036501</name>
</gene>
<evidence type="ECO:0000313" key="1">
    <source>
        <dbReference type="EMBL" id="TQD77968.1"/>
    </source>
</evidence>
<dbReference type="EMBL" id="VIEB01000933">
    <property type="protein sequence ID" value="TQD77968.1"/>
    <property type="molecule type" value="Genomic_DNA"/>
</dbReference>
<reference evidence="1 2" key="1">
    <citation type="journal article" date="2019" name="G3 (Bethesda)">
        <title>Sequencing of a Wild Apple (Malus baccata) Genome Unravels the Differences Between Cultivated and Wild Apple Species Regarding Disease Resistance and Cold Tolerance.</title>
        <authorList>
            <person name="Chen X."/>
        </authorList>
    </citation>
    <scope>NUCLEOTIDE SEQUENCE [LARGE SCALE GENOMIC DNA]</scope>
    <source>
        <strain evidence="2">cv. Shandingzi</strain>
        <tissue evidence="1">Leaves</tissue>
    </source>
</reference>
<protein>
    <submittedName>
        <fullName evidence="1">Uncharacterized protein</fullName>
    </submittedName>
</protein>
<dbReference type="Proteomes" id="UP000315295">
    <property type="component" value="Unassembled WGS sequence"/>
</dbReference>
<name>A0A540KUR6_MALBA</name>
<comment type="caution">
    <text evidence="1">The sequence shown here is derived from an EMBL/GenBank/DDBJ whole genome shotgun (WGS) entry which is preliminary data.</text>
</comment>
<dbReference type="AlphaFoldDB" id="A0A540KUR6"/>
<proteinExistence type="predicted"/>
<accession>A0A540KUR6</accession>
<evidence type="ECO:0000313" key="2">
    <source>
        <dbReference type="Proteomes" id="UP000315295"/>
    </source>
</evidence>
<sequence length="61" mass="7047">MHLTITNDCFKFSMSSLDSPYSFPDDLNWHTRIDLRTGNLRVLRLCHCCVMRAEADAEVSL</sequence>
<keyword evidence="2" id="KW-1185">Reference proteome</keyword>